<sequence length="83" mass="10046">MLSVSYPNIITCLKKNEKCMIRCKKHMDDFVNCIDAQRMNIIREKYEMEQKMNNMQQDNEITKQFFNSRNIVGVDYNTYDHNQ</sequence>
<organism evidence="1 2">
    <name type="scientific">Exocentrus adspersus</name>
    <dbReference type="NCBI Taxonomy" id="1586481"/>
    <lineage>
        <taxon>Eukaryota</taxon>
        <taxon>Metazoa</taxon>
        <taxon>Ecdysozoa</taxon>
        <taxon>Arthropoda</taxon>
        <taxon>Hexapoda</taxon>
        <taxon>Insecta</taxon>
        <taxon>Pterygota</taxon>
        <taxon>Neoptera</taxon>
        <taxon>Endopterygota</taxon>
        <taxon>Coleoptera</taxon>
        <taxon>Polyphaga</taxon>
        <taxon>Cucujiformia</taxon>
        <taxon>Chrysomeloidea</taxon>
        <taxon>Cerambycidae</taxon>
        <taxon>Lamiinae</taxon>
        <taxon>Acanthocinini</taxon>
        <taxon>Exocentrus</taxon>
    </lineage>
</organism>
<accession>A0AAV8VRW0</accession>
<name>A0AAV8VRW0_9CUCU</name>
<dbReference type="Proteomes" id="UP001159042">
    <property type="component" value="Unassembled WGS sequence"/>
</dbReference>
<evidence type="ECO:0000313" key="2">
    <source>
        <dbReference type="Proteomes" id="UP001159042"/>
    </source>
</evidence>
<protein>
    <recommendedName>
        <fullName evidence="3">COX assembly mitochondrial protein</fullName>
    </recommendedName>
</protein>
<keyword evidence="2" id="KW-1185">Reference proteome</keyword>
<evidence type="ECO:0008006" key="3">
    <source>
        <dbReference type="Google" id="ProtNLM"/>
    </source>
</evidence>
<proteinExistence type="predicted"/>
<dbReference type="EMBL" id="JANEYG010000040">
    <property type="protein sequence ID" value="KAJ8916762.1"/>
    <property type="molecule type" value="Genomic_DNA"/>
</dbReference>
<dbReference type="AlphaFoldDB" id="A0AAV8VRW0"/>
<gene>
    <name evidence="1" type="ORF">NQ315_013967</name>
</gene>
<evidence type="ECO:0000313" key="1">
    <source>
        <dbReference type="EMBL" id="KAJ8916762.1"/>
    </source>
</evidence>
<comment type="caution">
    <text evidence="1">The sequence shown here is derived from an EMBL/GenBank/DDBJ whole genome shotgun (WGS) entry which is preliminary data.</text>
</comment>
<reference evidence="1 2" key="1">
    <citation type="journal article" date="2023" name="Insect Mol. Biol.">
        <title>Genome sequencing provides insights into the evolution of gene families encoding plant cell wall-degrading enzymes in longhorned beetles.</title>
        <authorList>
            <person name="Shin N.R."/>
            <person name="Okamura Y."/>
            <person name="Kirsch R."/>
            <person name="Pauchet Y."/>
        </authorList>
    </citation>
    <scope>NUCLEOTIDE SEQUENCE [LARGE SCALE GENOMIC DNA]</scope>
    <source>
        <strain evidence="1">EAD_L_NR</strain>
    </source>
</reference>